<proteinExistence type="inferred from homology"/>
<dbReference type="PROSITE" id="PS50110">
    <property type="entry name" value="RESPONSE_REGULATORY"/>
    <property type="match status" value="1"/>
</dbReference>
<comment type="caution">
    <text evidence="18">The sequence shown here is derived from an EMBL/GenBank/DDBJ whole genome shotgun (WGS) entry which is preliminary data.</text>
</comment>
<dbReference type="InterPro" id="IPR000700">
    <property type="entry name" value="PAS-assoc_C"/>
</dbReference>
<comment type="similarity">
    <text evidence="2">In the N-terminal section; belongs to the phytochrome family.</text>
</comment>
<evidence type="ECO:0000256" key="2">
    <source>
        <dbReference type="ARBA" id="ARBA00006402"/>
    </source>
</evidence>
<evidence type="ECO:0000256" key="12">
    <source>
        <dbReference type="ARBA" id="ARBA00074306"/>
    </source>
</evidence>
<gene>
    <name evidence="18" type="ORF">EDM21_09805</name>
</gene>
<dbReference type="GO" id="GO:0005524">
    <property type="term" value="F:ATP binding"/>
    <property type="evidence" value="ECO:0007669"/>
    <property type="project" value="UniProtKB-KW"/>
</dbReference>
<feature type="domain" description="Histidine kinase" evidence="14">
    <location>
        <begin position="800"/>
        <end position="1022"/>
    </location>
</feature>
<dbReference type="SUPFAM" id="SSF47384">
    <property type="entry name" value="Homodimeric domain of signal transducing histidine kinase"/>
    <property type="match status" value="1"/>
</dbReference>
<dbReference type="Gene3D" id="1.10.287.130">
    <property type="match status" value="1"/>
</dbReference>
<dbReference type="InterPro" id="IPR005467">
    <property type="entry name" value="His_kinase_dom"/>
</dbReference>
<dbReference type="Gene3D" id="2.10.70.100">
    <property type="match status" value="1"/>
</dbReference>
<evidence type="ECO:0000256" key="11">
    <source>
        <dbReference type="ARBA" id="ARBA00068150"/>
    </source>
</evidence>
<feature type="domain" description="PAC" evidence="17">
    <location>
        <begin position="604"/>
        <end position="655"/>
    </location>
</feature>
<dbReference type="GO" id="GO:0009927">
    <property type="term" value="F:histidine phosphotransfer kinase activity"/>
    <property type="evidence" value="ECO:0007669"/>
    <property type="project" value="TreeGrafter"/>
</dbReference>
<dbReference type="InterPro" id="IPR004358">
    <property type="entry name" value="Sig_transdc_His_kin-like_C"/>
</dbReference>
<dbReference type="SUPFAM" id="SSF55874">
    <property type="entry name" value="ATPase domain of HSP90 chaperone/DNA topoisomerase II/histidine kinase"/>
    <property type="match status" value="1"/>
</dbReference>
<evidence type="ECO:0000256" key="1">
    <source>
        <dbReference type="ARBA" id="ARBA00000085"/>
    </source>
</evidence>
<dbReference type="Pfam" id="PF00989">
    <property type="entry name" value="PAS"/>
    <property type="match status" value="2"/>
</dbReference>
<evidence type="ECO:0000256" key="10">
    <source>
        <dbReference type="ARBA" id="ARBA00064003"/>
    </source>
</evidence>
<keyword evidence="6" id="KW-0547">Nucleotide-binding</keyword>
<dbReference type="InterPro" id="IPR036097">
    <property type="entry name" value="HisK_dim/P_sf"/>
</dbReference>
<dbReference type="PANTHER" id="PTHR43047">
    <property type="entry name" value="TWO-COMPONENT HISTIDINE PROTEIN KINASE"/>
    <property type="match status" value="1"/>
</dbReference>
<evidence type="ECO:0000259" key="16">
    <source>
        <dbReference type="PROSITE" id="PS50112"/>
    </source>
</evidence>
<keyword evidence="8" id="KW-0067">ATP-binding</keyword>
<dbReference type="FunFam" id="1.10.287.130:FF:000002">
    <property type="entry name" value="Two-component osmosensing histidine kinase"/>
    <property type="match status" value="1"/>
</dbReference>
<dbReference type="EC" id="2.7.13.3" evidence="3"/>
<dbReference type="SMART" id="SM00387">
    <property type="entry name" value="HATPase_c"/>
    <property type="match status" value="1"/>
</dbReference>
<reference evidence="18 19" key="1">
    <citation type="journal article" date="2019" name="Microorganisms">
        <title>Paenibacillus lutrae sp. nov., A Chitinolytic Species Isolated from A River Otter in Castril Natural Park, Granada, Spain.</title>
        <authorList>
            <person name="Rodriguez M."/>
            <person name="Reina J.C."/>
            <person name="Bejar V."/>
            <person name="Llamas I."/>
        </authorList>
    </citation>
    <scope>NUCLEOTIDE SEQUENCE [LARGE SCALE GENOMIC DNA]</scope>
    <source>
        <strain evidence="18 19">N10</strain>
    </source>
</reference>
<feature type="domain" description="PAC" evidence="17">
    <location>
        <begin position="729"/>
        <end position="786"/>
    </location>
</feature>
<feature type="domain" description="PAC" evidence="17">
    <location>
        <begin position="478"/>
        <end position="531"/>
    </location>
</feature>
<dbReference type="Pfam" id="PF00072">
    <property type="entry name" value="Response_reg"/>
    <property type="match status" value="1"/>
</dbReference>
<evidence type="ECO:0000259" key="15">
    <source>
        <dbReference type="PROSITE" id="PS50110"/>
    </source>
</evidence>
<dbReference type="FunFam" id="3.30.565.10:FF:000010">
    <property type="entry name" value="Sensor histidine kinase RcsC"/>
    <property type="match status" value="1"/>
</dbReference>
<dbReference type="Pfam" id="PF00512">
    <property type="entry name" value="HisKA"/>
    <property type="match status" value="1"/>
</dbReference>
<dbReference type="SUPFAM" id="SSF52172">
    <property type="entry name" value="CheY-like"/>
    <property type="match status" value="1"/>
</dbReference>
<evidence type="ECO:0000313" key="18">
    <source>
        <dbReference type="EMBL" id="MVO99822.1"/>
    </source>
</evidence>
<evidence type="ECO:0000256" key="3">
    <source>
        <dbReference type="ARBA" id="ARBA00012438"/>
    </source>
</evidence>
<dbReference type="InterPro" id="IPR013767">
    <property type="entry name" value="PAS_fold"/>
</dbReference>
<dbReference type="InterPro" id="IPR001789">
    <property type="entry name" value="Sig_transdc_resp-reg_receiver"/>
</dbReference>
<evidence type="ECO:0000256" key="8">
    <source>
        <dbReference type="ARBA" id="ARBA00022840"/>
    </source>
</evidence>
<keyword evidence="19" id="KW-1185">Reference proteome</keyword>
<dbReference type="GO" id="GO:0000155">
    <property type="term" value="F:phosphorelay sensor kinase activity"/>
    <property type="evidence" value="ECO:0007669"/>
    <property type="project" value="InterPro"/>
</dbReference>
<keyword evidence="4 13" id="KW-0597">Phosphoprotein</keyword>
<sequence>MITIPYKEERHRKELSGLDKITAAKLRRAISEDGIYKSLYMNHPDAIYVMDLDGNYMDANPSIQRITGYSAEEFIRLQTEQLFTQDETKTRQTKFQEARKGHSPSFEINFKHKSGQLIIASVTYIPIVVEDHIVGVYGLAKNITREKELLNSLEKSQELYRLISENAGDIITYTDPQGICQYVSPSITKLLGYTPEEITGSNLLDHYLPGDLQKNHGAAPDEDILTGRYRHKQGHYIWFETTVRYIRGQDGEIELALGIGRDITHRMKTDQQLKKSEDTLALAQRIAHLGSWSWDIQLNHIEYSKECVQIYSVTETRPLHTYEQFLQCIHSEDLAMVKTAVSNALEGAAFDLEYRITGEKAAVKSVHAVGHVIRDAAGIAQQMFGTVQDITERKKMEDRIRSSEQQFRLMSEHSLDFISRHTADEEARYVYASPACKALLGYEPDELVGTSAYDYFHPDDIPLVTEYLQAKLENIGRYTVTYRIRRKDGEYIWFESTGCYTYDENKGNIQEIVSVSRDVTDRKMAERQLQVSEQRYKSLFEYNPSSVYSFDLEGNFVTLNAKLEEMIGYTKEELMPISFMPLISPQHLEMTLHYFERAKQGMPQNYDTVIMHKNGSPIEINVTNIPIYVDQELVGVYGIAIDITDRKLYISEIENLSYQLTLILNSVSEGIYGMDASGKSMFINPAGASMLGYTLKEFIGIHNHDEIHHTKADGSPYQVEECPIHTTVKDGQSRMIREDIFWRKDGSSFLVDYRVTPIIDNGEIQGAVVVFNDITDEKEIIQAKESAERAANAKSEFLAMMSHEIRTPMNGIIGMTDLLLETELNEEQLDYADIIRSSSDALLQILNDILDFSKIDAGKMTLVHEPYDLEGVLRGTLELFYPKAAEKQIHLGYRISPDVPQIYTGDSSRVRQVLVNLVGNAIKFTETGSVQVTVDKLAAADSQTMLLGFTVSDTGVGIPADKLSQLFQSFSQLHPVLNRKYGGTGLGLSICKRLVELMGGTIWVESSEGVGSIFHFTLPNSTVPEASTLLKQDSLDEPNVWNNPQRKESSLRILIVEDHPVNQQLLLKYLARLGYQADVAHNGMEGVEAVTRSAYDLVFMDVQMPVMDGLQATRLIRQLVPPDKIPVIVAVTASARNEDKEQCLASGMDDYMSKPISMDELKRIFVQWDRFLDL</sequence>
<dbReference type="InterPro" id="IPR035965">
    <property type="entry name" value="PAS-like_dom_sf"/>
</dbReference>
<evidence type="ECO:0000259" key="17">
    <source>
        <dbReference type="PROSITE" id="PS50113"/>
    </source>
</evidence>
<feature type="domain" description="PAC" evidence="17">
    <location>
        <begin position="223"/>
        <end position="275"/>
    </location>
</feature>
<evidence type="ECO:0000256" key="5">
    <source>
        <dbReference type="ARBA" id="ARBA00022679"/>
    </source>
</evidence>
<dbReference type="GO" id="GO:0005886">
    <property type="term" value="C:plasma membrane"/>
    <property type="evidence" value="ECO:0007669"/>
    <property type="project" value="TreeGrafter"/>
</dbReference>
<organism evidence="18 19">
    <name type="scientific">Paenibacillus lutrae</name>
    <dbReference type="NCBI Taxonomy" id="2078573"/>
    <lineage>
        <taxon>Bacteria</taxon>
        <taxon>Bacillati</taxon>
        <taxon>Bacillota</taxon>
        <taxon>Bacilli</taxon>
        <taxon>Bacillales</taxon>
        <taxon>Paenibacillaceae</taxon>
        <taxon>Paenibacillus</taxon>
    </lineage>
</organism>
<dbReference type="CDD" id="cd17546">
    <property type="entry name" value="REC_hyHK_CKI1_RcsC-like"/>
    <property type="match status" value="1"/>
</dbReference>
<evidence type="ECO:0000256" key="4">
    <source>
        <dbReference type="ARBA" id="ARBA00022553"/>
    </source>
</evidence>
<keyword evidence="9" id="KW-0902">Two-component regulatory system</keyword>
<dbReference type="SUPFAM" id="SSF55785">
    <property type="entry name" value="PYP-like sensor domain (PAS domain)"/>
    <property type="match status" value="6"/>
</dbReference>
<dbReference type="InterPro" id="IPR036890">
    <property type="entry name" value="HATPase_C_sf"/>
</dbReference>
<dbReference type="SMART" id="SM00448">
    <property type="entry name" value="REC"/>
    <property type="match status" value="1"/>
</dbReference>
<name>A0A7X3FHQ5_9BACL</name>
<dbReference type="SMART" id="SM00091">
    <property type="entry name" value="PAS"/>
    <property type="match status" value="6"/>
</dbReference>
<feature type="domain" description="PAS" evidence="16">
    <location>
        <begin position="656"/>
        <end position="700"/>
    </location>
</feature>
<dbReference type="InterPro" id="IPR003594">
    <property type="entry name" value="HATPase_dom"/>
</dbReference>
<comment type="catalytic activity">
    <reaction evidence="1">
        <text>ATP + protein L-histidine = ADP + protein N-phospho-L-histidine.</text>
        <dbReference type="EC" id="2.7.13.3"/>
    </reaction>
</comment>
<dbReference type="PRINTS" id="PR00344">
    <property type="entry name" value="BCTRLSENSOR"/>
</dbReference>
<dbReference type="Pfam" id="PF08447">
    <property type="entry name" value="PAS_3"/>
    <property type="match status" value="2"/>
</dbReference>
<dbReference type="InterPro" id="IPR001610">
    <property type="entry name" value="PAC"/>
</dbReference>
<feature type="modified residue" description="4-aspartylphosphate" evidence="13">
    <location>
        <position position="1101"/>
    </location>
</feature>
<dbReference type="Pfam" id="PF13426">
    <property type="entry name" value="PAS_9"/>
    <property type="match status" value="2"/>
</dbReference>
<dbReference type="SMART" id="SM00388">
    <property type="entry name" value="HisKA"/>
    <property type="match status" value="1"/>
</dbReference>
<accession>A0A7X3FHQ5</accession>
<dbReference type="Proteomes" id="UP000490800">
    <property type="component" value="Unassembled WGS sequence"/>
</dbReference>
<keyword evidence="7" id="KW-0418">Kinase</keyword>
<feature type="domain" description="PAS" evidence="16">
    <location>
        <begin position="156"/>
        <end position="211"/>
    </location>
</feature>
<dbReference type="CDD" id="cd00082">
    <property type="entry name" value="HisKA"/>
    <property type="match status" value="1"/>
</dbReference>
<dbReference type="InterPro" id="IPR013655">
    <property type="entry name" value="PAS_fold_3"/>
</dbReference>
<dbReference type="CDD" id="cd16922">
    <property type="entry name" value="HATPase_EvgS-ArcB-TorS-like"/>
    <property type="match status" value="1"/>
</dbReference>
<dbReference type="Pfam" id="PF02518">
    <property type="entry name" value="HATPase_c"/>
    <property type="match status" value="1"/>
</dbReference>
<dbReference type="PROSITE" id="PS50109">
    <property type="entry name" value="HIS_KIN"/>
    <property type="match status" value="1"/>
</dbReference>
<keyword evidence="5" id="KW-0808">Transferase</keyword>
<dbReference type="InterPro" id="IPR003661">
    <property type="entry name" value="HisK_dim/P_dom"/>
</dbReference>
<evidence type="ECO:0000256" key="9">
    <source>
        <dbReference type="ARBA" id="ARBA00023012"/>
    </source>
</evidence>
<dbReference type="SMART" id="SM00086">
    <property type="entry name" value="PAC"/>
    <property type="match status" value="6"/>
</dbReference>
<feature type="domain" description="PAS" evidence="16">
    <location>
        <begin position="32"/>
        <end position="102"/>
    </location>
</feature>
<protein>
    <recommendedName>
        <fullName evidence="12">Circadian input-output histidine kinase CikA</fullName>
        <ecNumber evidence="3">2.7.13.3</ecNumber>
    </recommendedName>
    <alternativeName>
        <fullName evidence="11">Sensory/regulatory protein RpfC</fullName>
    </alternativeName>
</protein>
<evidence type="ECO:0000256" key="13">
    <source>
        <dbReference type="PROSITE-ProRule" id="PRU00169"/>
    </source>
</evidence>
<feature type="domain" description="PAS" evidence="16">
    <location>
        <begin position="424"/>
        <end position="475"/>
    </location>
</feature>
<evidence type="ECO:0000313" key="19">
    <source>
        <dbReference type="Proteomes" id="UP000490800"/>
    </source>
</evidence>
<dbReference type="PROSITE" id="PS50112">
    <property type="entry name" value="PAS"/>
    <property type="match status" value="5"/>
</dbReference>
<evidence type="ECO:0000259" key="14">
    <source>
        <dbReference type="PROSITE" id="PS50109"/>
    </source>
</evidence>
<dbReference type="EMBL" id="RHLK01000004">
    <property type="protein sequence ID" value="MVO99822.1"/>
    <property type="molecule type" value="Genomic_DNA"/>
</dbReference>
<feature type="domain" description="PAC" evidence="17">
    <location>
        <begin position="350"/>
        <end position="402"/>
    </location>
</feature>
<dbReference type="Gene3D" id="3.40.50.2300">
    <property type="match status" value="1"/>
</dbReference>
<dbReference type="PROSITE" id="PS50113">
    <property type="entry name" value="PAC"/>
    <property type="match status" value="5"/>
</dbReference>
<dbReference type="AlphaFoldDB" id="A0A7X3FHQ5"/>
<dbReference type="PANTHER" id="PTHR43047:SF72">
    <property type="entry name" value="OSMOSENSING HISTIDINE PROTEIN KINASE SLN1"/>
    <property type="match status" value="1"/>
</dbReference>
<feature type="domain" description="PAS" evidence="16">
    <location>
        <begin position="532"/>
        <end position="602"/>
    </location>
</feature>
<evidence type="ECO:0000256" key="7">
    <source>
        <dbReference type="ARBA" id="ARBA00022777"/>
    </source>
</evidence>
<dbReference type="Gene3D" id="3.30.565.10">
    <property type="entry name" value="Histidine kinase-like ATPase, C-terminal domain"/>
    <property type="match status" value="1"/>
</dbReference>
<dbReference type="CDD" id="cd00130">
    <property type="entry name" value="PAS"/>
    <property type="match status" value="6"/>
</dbReference>
<dbReference type="InterPro" id="IPR000014">
    <property type="entry name" value="PAS"/>
</dbReference>
<dbReference type="OrthoDB" id="9815750at2"/>
<dbReference type="GO" id="GO:0006355">
    <property type="term" value="P:regulation of DNA-templated transcription"/>
    <property type="evidence" value="ECO:0007669"/>
    <property type="project" value="InterPro"/>
</dbReference>
<feature type="domain" description="Response regulatory" evidence="15">
    <location>
        <begin position="1052"/>
        <end position="1169"/>
    </location>
</feature>
<dbReference type="Gene3D" id="3.30.450.20">
    <property type="entry name" value="PAS domain"/>
    <property type="match status" value="6"/>
</dbReference>
<evidence type="ECO:0000256" key="6">
    <source>
        <dbReference type="ARBA" id="ARBA00022741"/>
    </source>
</evidence>
<dbReference type="NCBIfam" id="TIGR00229">
    <property type="entry name" value="sensory_box"/>
    <property type="match status" value="5"/>
</dbReference>
<dbReference type="InterPro" id="IPR011006">
    <property type="entry name" value="CheY-like_superfamily"/>
</dbReference>
<comment type="subunit">
    <text evidence="10">At low DSF concentrations, interacts with RpfF.</text>
</comment>